<gene>
    <name evidence="4" type="ORF">PV09_07897</name>
</gene>
<keyword evidence="2" id="KW-0732">Signal</keyword>
<dbReference type="Pfam" id="PF17111">
    <property type="entry name" value="PigL_N"/>
    <property type="match status" value="1"/>
</dbReference>
<feature type="domain" description="Azaphilone pigments biosynthesis cluster protein L N-terminal" evidence="3">
    <location>
        <begin position="2"/>
        <end position="202"/>
    </location>
</feature>
<accession>A0A0D1YI90</accession>
<keyword evidence="5" id="KW-1185">Reference proteome</keyword>
<protein>
    <recommendedName>
        <fullName evidence="3">Azaphilone pigments biosynthesis cluster protein L N-terminal domain-containing protein</fullName>
    </recommendedName>
</protein>
<sequence length="428" mass="48399">MTDPLSVSAAILAVITAAAQATKLLHETVESYKGRDKTLKKLDDELNDMIRILDSLAQAKDIDDKMWDLLKDPVKRCSEVCREFEQAMQAFGKKSKTGIRDWTRLEFRKGDINDFIDQIASYKSTIAVGLGIITMHNSRVTRQFLQEYMELVKDTSYSLELHLQRIEEKMALDRSGSAQQSEDSVDLADERAVTKKCLRICEDAWAYIEALMNRESTVLNEATSEDSKNAVNKAFEAQLETRRLMDENRDSLAEIIGWLRQRLETLVVEDDPGSGVERQRLQQDIDISKRCLELCKLATKMSREKIHVIDEAIADDYSDQMVLTTVADLFSVKTAKSMGHSTQVVGSMTPENFQSLTEKRYNGHVVRPVVESSPAEAGASRPAPVSEPSKSVDQTVVTERSQVPRPGYTKPFPNEVRKRFTRDDHDDV</sequence>
<evidence type="ECO:0000313" key="4">
    <source>
        <dbReference type="EMBL" id="KIW00542.1"/>
    </source>
</evidence>
<dbReference type="Proteomes" id="UP000053259">
    <property type="component" value="Unassembled WGS sequence"/>
</dbReference>
<reference evidence="4 5" key="1">
    <citation type="submission" date="2015-01" db="EMBL/GenBank/DDBJ databases">
        <title>The Genome Sequence of Ochroconis gallopava CBS43764.</title>
        <authorList>
            <consortium name="The Broad Institute Genomics Platform"/>
            <person name="Cuomo C."/>
            <person name="de Hoog S."/>
            <person name="Gorbushina A."/>
            <person name="Stielow B."/>
            <person name="Teixiera M."/>
            <person name="Abouelleil A."/>
            <person name="Chapman S.B."/>
            <person name="Priest M."/>
            <person name="Young S.K."/>
            <person name="Wortman J."/>
            <person name="Nusbaum C."/>
            <person name="Birren B."/>
        </authorList>
    </citation>
    <scope>NUCLEOTIDE SEQUENCE [LARGE SCALE GENOMIC DNA]</scope>
    <source>
        <strain evidence="4 5">CBS 43764</strain>
    </source>
</reference>
<evidence type="ECO:0000313" key="5">
    <source>
        <dbReference type="Proteomes" id="UP000053259"/>
    </source>
</evidence>
<dbReference type="HOGENOM" id="CLU_032923_1_0_1"/>
<proteinExistence type="predicted"/>
<dbReference type="EMBL" id="KN847562">
    <property type="protein sequence ID" value="KIW00542.1"/>
    <property type="molecule type" value="Genomic_DNA"/>
</dbReference>
<dbReference type="VEuPathDB" id="FungiDB:PV09_07897"/>
<feature type="chain" id="PRO_5002236990" description="Azaphilone pigments biosynthesis cluster protein L N-terminal domain-containing protein" evidence="2">
    <location>
        <begin position="22"/>
        <end position="428"/>
    </location>
</feature>
<evidence type="ECO:0000256" key="2">
    <source>
        <dbReference type="SAM" id="SignalP"/>
    </source>
</evidence>
<evidence type="ECO:0000259" key="3">
    <source>
        <dbReference type="Pfam" id="PF17111"/>
    </source>
</evidence>
<name>A0A0D1YI90_9PEZI</name>
<feature type="signal peptide" evidence="2">
    <location>
        <begin position="1"/>
        <end position="21"/>
    </location>
</feature>
<evidence type="ECO:0000256" key="1">
    <source>
        <dbReference type="SAM" id="MobiDB-lite"/>
    </source>
</evidence>
<feature type="compositionally biased region" description="Polar residues" evidence="1">
    <location>
        <begin position="388"/>
        <end position="401"/>
    </location>
</feature>
<dbReference type="OrthoDB" id="432483at2759"/>
<feature type="compositionally biased region" description="Basic and acidic residues" evidence="1">
    <location>
        <begin position="415"/>
        <end position="428"/>
    </location>
</feature>
<organism evidence="4 5">
    <name type="scientific">Verruconis gallopava</name>
    <dbReference type="NCBI Taxonomy" id="253628"/>
    <lineage>
        <taxon>Eukaryota</taxon>
        <taxon>Fungi</taxon>
        <taxon>Dikarya</taxon>
        <taxon>Ascomycota</taxon>
        <taxon>Pezizomycotina</taxon>
        <taxon>Dothideomycetes</taxon>
        <taxon>Pleosporomycetidae</taxon>
        <taxon>Venturiales</taxon>
        <taxon>Sympoventuriaceae</taxon>
        <taxon>Verruconis</taxon>
    </lineage>
</organism>
<feature type="region of interest" description="Disordered" evidence="1">
    <location>
        <begin position="371"/>
        <end position="428"/>
    </location>
</feature>
<dbReference type="RefSeq" id="XP_016210411.1">
    <property type="nucleotide sequence ID" value="XM_016361729.1"/>
</dbReference>
<dbReference type="AlphaFoldDB" id="A0A0D1YI90"/>
<dbReference type="GeneID" id="27315870"/>
<dbReference type="InterPro" id="IPR031348">
    <property type="entry name" value="PigL_N"/>
</dbReference>
<dbReference type="InParanoid" id="A0A0D1YI90"/>